<feature type="domain" description="Tlde1" evidence="1">
    <location>
        <begin position="32"/>
        <end position="124"/>
    </location>
</feature>
<proteinExistence type="predicted"/>
<comment type="caution">
    <text evidence="2">The sequence shown here is derived from an EMBL/GenBank/DDBJ whole genome shotgun (WGS) entry which is preliminary data.</text>
</comment>
<dbReference type="Proteomes" id="UP000651977">
    <property type="component" value="Unassembled WGS sequence"/>
</dbReference>
<sequence length="131" mass="14793">MSIPIEHMKIYIYWEYKQSNGNIYFGKRKIERGYSGKGTAKDTPSLEHLRGMGPIPRGWWKILSPRTSVKTGAYVLPLEPYNHNAHGRSSFQIHGDSKANPGTASSGCIILSRATRQKIWQSGVRYLKVVS</sequence>
<dbReference type="RefSeq" id="WP_198150218.1">
    <property type="nucleotide sequence ID" value="NZ_BMDY01000066.1"/>
</dbReference>
<evidence type="ECO:0000313" key="3">
    <source>
        <dbReference type="Proteomes" id="UP000651977"/>
    </source>
</evidence>
<accession>A0ABQ1I7S7</accession>
<dbReference type="EMBL" id="BMDY01000066">
    <property type="protein sequence ID" value="GGB22360.1"/>
    <property type="molecule type" value="Genomic_DNA"/>
</dbReference>
<dbReference type="InterPro" id="IPR021225">
    <property type="entry name" value="Tlde1_dom"/>
</dbReference>
<organism evidence="2 3">
    <name type="scientific">Agarivorans gilvus</name>
    <dbReference type="NCBI Taxonomy" id="680279"/>
    <lineage>
        <taxon>Bacteria</taxon>
        <taxon>Pseudomonadati</taxon>
        <taxon>Pseudomonadota</taxon>
        <taxon>Gammaproteobacteria</taxon>
        <taxon>Alteromonadales</taxon>
        <taxon>Alteromonadaceae</taxon>
        <taxon>Agarivorans</taxon>
    </lineage>
</organism>
<gene>
    <name evidence="2" type="ORF">GCM10007414_39640</name>
</gene>
<reference evidence="3" key="1">
    <citation type="journal article" date="2019" name="Int. J. Syst. Evol. Microbiol.">
        <title>The Global Catalogue of Microorganisms (GCM) 10K type strain sequencing project: providing services to taxonomists for standard genome sequencing and annotation.</title>
        <authorList>
            <consortium name="The Broad Institute Genomics Platform"/>
            <consortium name="The Broad Institute Genome Sequencing Center for Infectious Disease"/>
            <person name="Wu L."/>
            <person name="Ma J."/>
        </authorList>
    </citation>
    <scope>NUCLEOTIDE SEQUENCE [LARGE SCALE GENOMIC DNA]</scope>
    <source>
        <strain evidence="3">CGMCC 1.10131</strain>
    </source>
</reference>
<evidence type="ECO:0000259" key="1">
    <source>
        <dbReference type="Pfam" id="PF10908"/>
    </source>
</evidence>
<evidence type="ECO:0000313" key="2">
    <source>
        <dbReference type="EMBL" id="GGB22360.1"/>
    </source>
</evidence>
<protein>
    <recommendedName>
        <fullName evidence="1">Tlde1 domain-containing protein</fullName>
    </recommendedName>
</protein>
<name>A0ABQ1I7S7_9ALTE</name>
<dbReference type="Pfam" id="PF10908">
    <property type="entry name" value="Tlde1_dom"/>
    <property type="match status" value="1"/>
</dbReference>
<keyword evidence="3" id="KW-1185">Reference proteome</keyword>